<reference evidence="6 7" key="1">
    <citation type="journal article" date="2011" name="Proc. Natl. Acad. Sci. U.S.A.">
        <title>Evolutionary erosion of yeast sex chromosomes by mating-type switching accidents.</title>
        <authorList>
            <person name="Gordon J.L."/>
            <person name="Armisen D."/>
            <person name="Proux-Wera E."/>
            <person name="Oheigeartaigh S.S."/>
            <person name="Byrne K.P."/>
            <person name="Wolfe K.H."/>
        </authorList>
    </citation>
    <scope>NUCLEOTIDE SEQUENCE [LARGE SCALE GENOMIC DNA]</scope>
    <source>
        <strain evidence="7">ATCC 22294 / BCRC 22015 / CBS 2517 / CECT 1963 / NBRC 1671 / NRRL Y-8276</strain>
    </source>
</reference>
<evidence type="ECO:0000256" key="3">
    <source>
        <dbReference type="ARBA" id="ARBA00022833"/>
    </source>
</evidence>
<feature type="domain" description="FYVE-type" evidence="5">
    <location>
        <begin position="217"/>
        <end position="300"/>
    </location>
</feature>
<keyword evidence="7" id="KW-1185">Reference proteome</keyword>
<evidence type="ECO:0000256" key="2">
    <source>
        <dbReference type="ARBA" id="ARBA00022771"/>
    </source>
</evidence>
<dbReference type="SMART" id="SM00064">
    <property type="entry name" value="FYVE"/>
    <property type="match status" value="2"/>
</dbReference>
<dbReference type="InParanoid" id="H2AUP2"/>
<keyword evidence="3" id="KW-0862">Zinc</keyword>
<dbReference type="InterPro" id="IPR021565">
    <property type="entry name" value="Rbsn_Rab-bd"/>
</dbReference>
<dbReference type="STRING" id="1071382.H2AUP2"/>
<dbReference type="AlphaFoldDB" id="H2AUP2"/>
<dbReference type="EMBL" id="HE650824">
    <property type="protein sequence ID" value="CCF58092.1"/>
    <property type="molecule type" value="Genomic_DNA"/>
</dbReference>
<dbReference type="eggNOG" id="KOG1842">
    <property type="taxonomic scope" value="Eukaryota"/>
</dbReference>
<dbReference type="GO" id="GO:0010009">
    <property type="term" value="C:cytoplasmic side of endosome membrane"/>
    <property type="evidence" value="ECO:0007669"/>
    <property type="project" value="EnsemblFungi"/>
</dbReference>
<dbReference type="GO" id="GO:0000011">
    <property type="term" value="P:vacuole inheritance"/>
    <property type="evidence" value="ECO:0007669"/>
    <property type="project" value="EnsemblFungi"/>
</dbReference>
<dbReference type="KEGG" id="kaf:KAFR_0D04440"/>
<sequence length="512" mass="59226">MTENEGTIKLDNLLCPICFKNFNNLQKLNAHLDIDHGFIDESVGSRTSSLPESRTDTRLHQKKQIKRDHWVKYVPNSSLCSHCNRLLSKSTRPLNCRKCGNIFCKMHCTNIVKLNIDAKYDPINGKWFHCCHDCYTSKPGYKDFGASADLTDDYISLRNSRREDRSLQKLQLENRLVHLADGLIRVNKKYKGKPYYAFKRRNDISDLERSITPWKEDKHVSRCHICQQPFGLLSRKHHCRLCGSIVCDSISRRCSNQVLLYFLQEVTLDLPYQEHITKKEQMEMPDMSVRLCSRCVNIVYSSRKIEQEKKESLSMLLSKYHSMSTVVKVIEGTLPTFEELLQKTETTKTEKTVPNSNDILSLAKLREKLLRSFTTYTVLTKQLLVIEPTNRTEKSIQDSIKIVSAEFINDKLLPLKNIPAVLSPDKYAKEQSDIPQVKQFSEIMNNLSVKEVKAYREELMVLKEQSFLIESMVENAKALRKFDEVNTLSANLKELSLRSSEIQKLLGENGFE</sequence>
<organism evidence="6 7">
    <name type="scientific">Kazachstania africana (strain ATCC 22294 / BCRC 22015 / CBS 2517 / CECT 1963 / NBRC 1671 / NRRL Y-8276)</name>
    <name type="common">Yeast</name>
    <name type="synonym">Kluyveromyces africanus</name>
    <dbReference type="NCBI Taxonomy" id="1071382"/>
    <lineage>
        <taxon>Eukaryota</taxon>
        <taxon>Fungi</taxon>
        <taxon>Dikarya</taxon>
        <taxon>Ascomycota</taxon>
        <taxon>Saccharomycotina</taxon>
        <taxon>Saccharomycetes</taxon>
        <taxon>Saccharomycetales</taxon>
        <taxon>Saccharomycetaceae</taxon>
        <taxon>Kazachstania</taxon>
    </lineage>
</organism>
<dbReference type="InterPro" id="IPR011011">
    <property type="entry name" value="Znf_FYVE_PHD"/>
</dbReference>
<dbReference type="SUPFAM" id="SSF57903">
    <property type="entry name" value="FYVE/PHD zinc finger"/>
    <property type="match status" value="2"/>
</dbReference>
<dbReference type="SUPFAM" id="SSF140125">
    <property type="entry name" value="Rabenosyn-5 Rab-binding domain-like"/>
    <property type="match status" value="1"/>
</dbReference>
<dbReference type="GO" id="GO:0008270">
    <property type="term" value="F:zinc ion binding"/>
    <property type="evidence" value="ECO:0007669"/>
    <property type="project" value="UniProtKB-KW"/>
</dbReference>
<gene>
    <name evidence="6" type="primary">KAFR0D04440</name>
    <name evidence="6" type="ORF">KAFR_0D04440</name>
</gene>
<protein>
    <recommendedName>
        <fullName evidence="5">FYVE-type domain-containing protein</fullName>
    </recommendedName>
</protein>
<dbReference type="InterPro" id="IPR017455">
    <property type="entry name" value="Znf_FYVE-rel"/>
</dbReference>
<evidence type="ECO:0000313" key="6">
    <source>
        <dbReference type="EMBL" id="CCF58092.1"/>
    </source>
</evidence>
<dbReference type="Gene3D" id="4.10.860.20">
    <property type="entry name" value="Rabenosyn, Rab binding domain"/>
    <property type="match status" value="1"/>
</dbReference>
<dbReference type="InterPro" id="IPR000306">
    <property type="entry name" value="Znf_FYVE"/>
</dbReference>
<dbReference type="PROSITE" id="PS50178">
    <property type="entry name" value="ZF_FYVE"/>
    <property type="match status" value="2"/>
</dbReference>
<dbReference type="FunCoup" id="H2AUP2">
    <property type="interactions" value="101"/>
</dbReference>
<evidence type="ECO:0000256" key="4">
    <source>
        <dbReference type="PROSITE-ProRule" id="PRU00091"/>
    </source>
</evidence>
<dbReference type="GO" id="GO:0006895">
    <property type="term" value="P:Golgi to endosome transport"/>
    <property type="evidence" value="ECO:0007669"/>
    <property type="project" value="EnsemblFungi"/>
</dbReference>
<dbReference type="GO" id="GO:0006906">
    <property type="term" value="P:vesicle fusion"/>
    <property type="evidence" value="ECO:0007669"/>
    <property type="project" value="EnsemblFungi"/>
</dbReference>
<accession>H2AUP2</accession>
<dbReference type="CDD" id="cd15761">
    <property type="entry name" value="FYVE1_Vac1p_like"/>
    <property type="match status" value="1"/>
</dbReference>
<dbReference type="PANTHER" id="PTHR13510">
    <property type="entry name" value="FYVE-FINGER-CONTAINING RAB5 EFFECTOR PROTEIN RABENOSYN-5-RELATED"/>
    <property type="match status" value="1"/>
</dbReference>
<dbReference type="CDD" id="cd15737">
    <property type="entry name" value="FYVE2_Vac1p_like"/>
    <property type="match status" value="1"/>
</dbReference>
<keyword evidence="1" id="KW-0479">Metal-binding</keyword>
<dbReference type="Pfam" id="PF01363">
    <property type="entry name" value="FYVE"/>
    <property type="match status" value="1"/>
</dbReference>
<dbReference type="GO" id="GO:0032266">
    <property type="term" value="F:phosphatidylinositol-3-phosphate binding"/>
    <property type="evidence" value="ECO:0007669"/>
    <property type="project" value="EnsemblFungi"/>
</dbReference>
<evidence type="ECO:0000313" key="7">
    <source>
        <dbReference type="Proteomes" id="UP000005220"/>
    </source>
</evidence>
<dbReference type="InterPro" id="IPR052727">
    <property type="entry name" value="Rab4/Rab5_effector"/>
</dbReference>
<dbReference type="Gene3D" id="3.30.40.10">
    <property type="entry name" value="Zinc/RING finger domain, C3HC4 (zinc finger)"/>
    <property type="match status" value="2"/>
</dbReference>
<dbReference type="GeneID" id="13882416"/>
<dbReference type="InterPro" id="IPR013083">
    <property type="entry name" value="Znf_RING/FYVE/PHD"/>
</dbReference>
<dbReference type="InterPro" id="IPR036531">
    <property type="entry name" value="Rbsn_Rab-bd_sf"/>
</dbReference>
<dbReference type="Proteomes" id="UP000005220">
    <property type="component" value="Chromosome 4"/>
</dbReference>
<dbReference type="Pfam" id="PF11464">
    <property type="entry name" value="Rbsn"/>
    <property type="match status" value="1"/>
</dbReference>
<dbReference type="RefSeq" id="XP_003957227.1">
    <property type="nucleotide sequence ID" value="XM_003957178.1"/>
</dbReference>
<dbReference type="GO" id="GO:0005829">
    <property type="term" value="C:cytosol"/>
    <property type="evidence" value="ECO:0007669"/>
    <property type="project" value="GOC"/>
</dbReference>
<dbReference type="GO" id="GO:0006904">
    <property type="term" value="P:vesicle docking involved in exocytosis"/>
    <property type="evidence" value="ECO:0007669"/>
    <property type="project" value="EnsemblFungi"/>
</dbReference>
<evidence type="ECO:0000256" key="1">
    <source>
        <dbReference type="ARBA" id="ARBA00022723"/>
    </source>
</evidence>
<dbReference type="GO" id="GO:0006896">
    <property type="term" value="P:Golgi to vacuole transport"/>
    <property type="evidence" value="ECO:0007669"/>
    <property type="project" value="EnsemblFungi"/>
</dbReference>
<name>H2AUP2_KAZAF</name>
<dbReference type="PROSITE" id="PS00028">
    <property type="entry name" value="ZINC_FINGER_C2H2_1"/>
    <property type="match status" value="1"/>
</dbReference>
<dbReference type="InterPro" id="IPR013087">
    <property type="entry name" value="Znf_C2H2_type"/>
</dbReference>
<keyword evidence="2 4" id="KW-0863">Zinc-finger</keyword>
<dbReference type="HOGENOM" id="CLU_026440_0_0_1"/>
<feature type="domain" description="FYVE-type" evidence="5">
    <location>
        <begin position="74"/>
        <end position="139"/>
    </location>
</feature>
<evidence type="ECO:0000259" key="5">
    <source>
        <dbReference type="PROSITE" id="PS50178"/>
    </source>
</evidence>
<dbReference type="OrthoDB" id="166134at2759"/>
<dbReference type="PANTHER" id="PTHR13510:SF44">
    <property type="entry name" value="RABENOSYN-5"/>
    <property type="match status" value="1"/>
</dbReference>
<proteinExistence type="predicted"/>